<accession>A0ACB8WTH9</accession>
<dbReference type="EMBL" id="CM041536">
    <property type="protein sequence ID" value="KAI3370899.1"/>
    <property type="molecule type" value="Genomic_DNA"/>
</dbReference>
<sequence>MLVQVGPGFLLMQDNARPHVAGVCQQFLQDEGIDAMDWPARSPDLNPIEHIWDIMSRSIHQRHVAPQTVQELADPLVQLCGGDPSGDHLPPHQEHAQALGYKGAADDRTPNSLCAEAMSVRYNVEEALEQIFSDVQQDNSDSEEEVEDVSEEEDGEEYNPEHDESSSEEEENPEAERETFLSKNGKITWSSAAYDQHGRHAEQNVIKMTPGPTRYAVSHAHDIVSTFYLFITPAIEKIILEMTNLEGFRKYGDSWKKMDETDLQAYLGLLILAGVYRSRGEAAASLWDAESGRPIFRATMPLKLFHTYSRLLRFDDHESRPARRVTDKLAAIRDVWDKWVERLPYLYNPGP</sequence>
<keyword evidence="2" id="KW-1185">Reference proteome</keyword>
<proteinExistence type="predicted"/>
<evidence type="ECO:0000313" key="2">
    <source>
        <dbReference type="Proteomes" id="UP000831701"/>
    </source>
</evidence>
<gene>
    <name evidence="1" type="ORF">L3Q82_007409</name>
</gene>
<dbReference type="Proteomes" id="UP000831701">
    <property type="component" value="Chromosome 6"/>
</dbReference>
<comment type="caution">
    <text evidence="1">The sequence shown here is derived from an EMBL/GenBank/DDBJ whole genome shotgun (WGS) entry which is preliminary data.</text>
</comment>
<reference evidence="1" key="1">
    <citation type="submission" date="2022-04" db="EMBL/GenBank/DDBJ databases">
        <title>Jade perch genome.</title>
        <authorList>
            <person name="Chao B."/>
        </authorList>
    </citation>
    <scope>NUCLEOTIDE SEQUENCE</scope>
    <source>
        <strain evidence="1">CB-2022</strain>
    </source>
</reference>
<evidence type="ECO:0000313" key="1">
    <source>
        <dbReference type="EMBL" id="KAI3370899.1"/>
    </source>
</evidence>
<protein>
    <submittedName>
        <fullName evidence="1">Uncharacterized protein</fullName>
    </submittedName>
</protein>
<organism evidence="1 2">
    <name type="scientific">Scortum barcoo</name>
    <name type="common">barcoo grunter</name>
    <dbReference type="NCBI Taxonomy" id="214431"/>
    <lineage>
        <taxon>Eukaryota</taxon>
        <taxon>Metazoa</taxon>
        <taxon>Chordata</taxon>
        <taxon>Craniata</taxon>
        <taxon>Vertebrata</taxon>
        <taxon>Euteleostomi</taxon>
        <taxon>Actinopterygii</taxon>
        <taxon>Neopterygii</taxon>
        <taxon>Teleostei</taxon>
        <taxon>Neoteleostei</taxon>
        <taxon>Acanthomorphata</taxon>
        <taxon>Eupercaria</taxon>
        <taxon>Centrarchiformes</taxon>
        <taxon>Terapontoidei</taxon>
        <taxon>Terapontidae</taxon>
        <taxon>Scortum</taxon>
    </lineage>
</organism>
<name>A0ACB8WTH9_9TELE</name>